<evidence type="ECO:0000256" key="3">
    <source>
        <dbReference type="ARBA" id="ARBA00012552"/>
    </source>
</evidence>
<evidence type="ECO:0000256" key="7">
    <source>
        <dbReference type="ARBA" id="ARBA00022801"/>
    </source>
</evidence>
<evidence type="ECO:0000256" key="4">
    <source>
        <dbReference type="ARBA" id="ARBA00022473"/>
    </source>
</evidence>
<dbReference type="FunFam" id="2.40.50.90:FF:000016">
    <property type="entry name" value="Tudor domain containing 9"/>
    <property type="match status" value="1"/>
</dbReference>
<dbReference type="Pfam" id="PF00270">
    <property type="entry name" value="DEAD"/>
    <property type="match status" value="1"/>
</dbReference>
<dbReference type="GO" id="GO:0003724">
    <property type="term" value="F:RNA helicase activity"/>
    <property type="evidence" value="ECO:0007669"/>
    <property type="project" value="UniProtKB-EC"/>
</dbReference>
<evidence type="ECO:0000256" key="11">
    <source>
        <dbReference type="ARBA" id="ARBA00023254"/>
    </source>
</evidence>
<keyword evidence="10" id="KW-0943">RNA-mediated gene silencing</keyword>
<dbReference type="PANTHER" id="PTHR18934:SF113">
    <property type="entry name" value="ATP-DEPENDENT RNA HELICASE TDRD9"/>
    <property type="match status" value="1"/>
</dbReference>
<evidence type="ECO:0000256" key="13">
    <source>
        <dbReference type="ARBA" id="ARBA00062441"/>
    </source>
</evidence>
<feature type="compositionally biased region" description="Low complexity" evidence="14">
    <location>
        <begin position="44"/>
        <end position="58"/>
    </location>
</feature>
<dbReference type="InterPro" id="IPR027417">
    <property type="entry name" value="P-loop_NTPase"/>
</dbReference>
<evidence type="ECO:0000259" key="16">
    <source>
        <dbReference type="PROSITE" id="PS51192"/>
    </source>
</evidence>
<keyword evidence="6" id="KW-0221">Differentiation</keyword>
<organism evidence="17 18">
    <name type="scientific">Equus asinus</name>
    <name type="common">Donkey</name>
    <name type="synonym">Equus africanus asinus</name>
    <dbReference type="NCBI Taxonomy" id="9793"/>
    <lineage>
        <taxon>Eukaryota</taxon>
        <taxon>Metazoa</taxon>
        <taxon>Chordata</taxon>
        <taxon>Craniata</taxon>
        <taxon>Vertebrata</taxon>
        <taxon>Euteleostomi</taxon>
        <taxon>Mammalia</taxon>
        <taxon>Eutheria</taxon>
        <taxon>Laurasiatheria</taxon>
        <taxon>Perissodactyla</taxon>
        <taxon>Equidae</taxon>
        <taxon>Equus</taxon>
    </lineage>
</organism>
<proteinExistence type="inferred from homology"/>
<evidence type="ECO:0000256" key="12">
    <source>
        <dbReference type="ARBA" id="ARBA00047984"/>
    </source>
</evidence>
<gene>
    <name evidence="17" type="primary">TDRD9</name>
</gene>
<dbReference type="GO" id="GO:0005524">
    <property type="term" value="F:ATP binding"/>
    <property type="evidence" value="ECO:0007669"/>
    <property type="project" value="InterPro"/>
</dbReference>
<dbReference type="Gene3D" id="3.40.50.300">
    <property type="entry name" value="P-loop containing nucleotide triphosphate hydrolases"/>
    <property type="match status" value="2"/>
</dbReference>
<evidence type="ECO:0000256" key="9">
    <source>
        <dbReference type="ARBA" id="ARBA00022871"/>
    </source>
</evidence>
<evidence type="ECO:0000256" key="2">
    <source>
        <dbReference type="ARBA" id="ARBA00008792"/>
    </source>
</evidence>
<keyword evidence="8" id="KW-0347">Helicase</keyword>
<reference evidence="17 18" key="1">
    <citation type="journal article" date="2020" name="Nat. Commun.">
        <title>Donkey genomes provide new insights into domestication and selection for coat color.</title>
        <authorList>
            <person name="Wang"/>
            <person name="C."/>
            <person name="Li"/>
            <person name="H."/>
            <person name="Guo"/>
            <person name="Y."/>
            <person name="Huang"/>
            <person name="J."/>
            <person name="Sun"/>
            <person name="Y."/>
            <person name="Min"/>
            <person name="J."/>
            <person name="Wang"/>
            <person name="J."/>
            <person name="Fang"/>
            <person name="X."/>
            <person name="Zhao"/>
            <person name="Z."/>
            <person name="Wang"/>
            <person name="S."/>
            <person name="Zhang"/>
            <person name="Y."/>
            <person name="Liu"/>
            <person name="Q."/>
            <person name="Jiang"/>
            <person name="Q."/>
            <person name="Wang"/>
            <person name="X."/>
            <person name="Guo"/>
            <person name="Y."/>
            <person name="Yang"/>
            <person name="C."/>
            <person name="Wang"/>
            <person name="Y."/>
            <person name="Tian"/>
            <person name="F."/>
            <person name="Zhuang"/>
            <person name="G."/>
            <person name="Fan"/>
            <person name="Y."/>
            <person name="Gao"/>
            <person name="Q."/>
            <person name="Li"/>
            <person name="Y."/>
            <person name="Ju"/>
            <person name="Z."/>
            <person name="Li"/>
            <person name="J."/>
            <person name="Li"/>
            <person name="R."/>
            <person name="Hou"/>
            <person name="M."/>
            <person name="Yang"/>
            <person name="G."/>
            <person name="Liu"/>
            <person name="G."/>
            <person name="Liu"/>
            <person name="W."/>
            <person name="Guo"/>
            <person name="J."/>
            <person name="Pan"/>
            <person name="S."/>
            <person name="Fan"/>
            <person name="G."/>
            <person name="Zhang"/>
            <person name="W."/>
            <person name="Zhang"/>
            <person name="R."/>
            <person name="Yu"/>
            <person name="J."/>
            <person name="Zhang"/>
            <person name="X."/>
            <person name="Yin"/>
            <person name="Q."/>
            <person name="Ji"/>
            <person name="C."/>
            <person name="Jin"/>
            <person name="Y."/>
            <person name="Yue"/>
            <person name="G."/>
            <person name="Liu"/>
            <person name="M."/>
            <person name="Xu"/>
            <person name="J."/>
            <person name="Liu"/>
            <person name="S."/>
            <person name="Jordana"/>
            <person name="J."/>
            <person name="Noce"/>
            <person name="A."/>
            <person name="Amills"/>
            <person name="M."/>
            <person name="Wu"/>
            <person name="D.D."/>
            <person name="Li"/>
            <person name="S."/>
            <person name="Zhou"/>
            <person name="X. and Zhong"/>
            <person name="J."/>
        </authorList>
    </citation>
    <scope>NUCLEOTIDE SEQUENCE [LARGE SCALE GENOMIC DNA]</scope>
</reference>
<dbReference type="PROSITE" id="PS50304">
    <property type="entry name" value="TUDOR"/>
    <property type="match status" value="1"/>
</dbReference>
<evidence type="ECO:0000256" key="1">
    <source>
        <dbReference type="ARBA" id="ARBA00004496"/>
    </source>
</evidence>
<keyword evidence="11" id="KW-0469">Meiosis</keyword>
<reference evidence="17" key="2">
    <citation type="submission" date="2025-08" db="UniProtKB">
        <authorList>
            <consortium name="Ensembl"/>
        </authorList>
    </citation>
    <scope>IDENTIFICATION</scope>
</reference>
<dbReference type="Gene3D" id="2.40.50.90">
    <property type="match status" value="1"/>
</dbReference>
<name>A0A8C4L5M4_EQUAS</name>
<dbReference type="InterPro" id="IPR035437">
    <property type="entry name" value="SNase_OB-fold_sf"/>
</dbReference>
<evidence type="ECO:0000256" key="14">
    <source>
        <dbReference type="SAM" id="MobiDB-lite"/>
    </source>
</evidence>
<evidence type="ECO:0000256" key="8">
    <source>
        <dbReference type="ARBA" id="ARBA00022806"/>
    </source>
</evidence>
<dbReference type="SMART" id="SM00333">
    <property type="entry name" value="TUDOR"/>
    <property type="match status" value="1"/>
</dbReference>
<dbReference type="GO" id="GO:0031047">
    <property type="term" value="P:regulatory ncRNA-mediated gene silencing"/>
    <property type="evidence" value="ECO:0007669"/>
    <property type="project" value="UniProtKB-KW"/>
</dbReference>
<dbReference type="GO" id="GO:0005634">
    <property type="term" value="C:nucleus"/>
    <property type="evidence" value="ECO:0007669"/>
    <property type="project" value="UniProtKB-ARBA"/>
</dbReference>
<dbReference type="CDD" id="cd20431">
    <property type="entry name" value="Tudor_TDRD9"/>
    <property type="match status" value="1"/>
</dbReference>
<dbReference type="SUPFAM" id="SSF63748">
    <property type="entry name" value="Tudor/PWWP/MBT"/>
    <property type="match status" value="1"/>
</dbReference>
<dbReference type="GO" id="GO:0007283">
    <property type="term" value="P:spermatogenesis"/>
    <property type="evidence" value="ECO:0007669"/>
    <property type="project" value="UniProtKB-KW"/>
</dbReference>
<keyword evidence="18" id="KW-1185">Reference proteome</keyword>
<reference evidence="17" key="3">
    <citation type="submission" date="2025-09" db="UniProtKB">
        <authorList>
            <consortium name="Ensembl"/>
        </authorList>
    </citation>
    <scope>IDENTIFICATION</scope>
</reference>
<protein>
    <recommendedName>
        <fullName evidence="3">RNA helicase</fullName>
        <ecNumber evidence="3">3.6.4.13</ecNumber>
    </recommendedName>
</protein>
<evidence type="ECO:0000256" key="5">
    <source>
        <dbReference type="ARBA" id="ARBA00022490"/>
    </source>
</evidence>
<dbReference type="GO" id="GO:0016787">
    <property type="term" value="F:hydrolase activity"/>
    <property type="evidence" value="ECO:0007669"/>
    <property type="project" value="UniProtKB-KW"/>
</dbReference>
<evidence type="ECO:0000256" key="6">
    <source>
        <dbReference type="ARBA" id="ARBA00022782"/>
    </source>
</evidence>
<keyword evidence="9" id="KW-0744">Spermatogenesis</keyword>
<dbReference type="FunFam" id="3.40.50.300:FF:001113">
    <property type="entry name" value="ATP-dependent RNA helicase TDRD9"/>
    <property type="match status" value="1"/>
</dbReference>
<evidence type="ECO:0000256" key="10">
    <source>
        <dbReference type="ARBA" id="ARBA00023158"/>
    </source>
</evidence>
<dbReference type="CDD" id="cd18791">
    <property type="entry name" value="SF2_C_RHA"/>
    <property type="match status" value="1"/>
</dbReference>
<dbReference type="GO" id="GO:0051321">
    <property type="term" value="P:meiotic cell cycle"/>
    <property type="evidence" value="ECO:0007669"/>
    <property type="project" value="UniProtKB-KW"/>
</dbReference>
<feature type="domain" description="Tudor" evidence="15">
    <location>
        <begin position="899"/>
        <end position="959"/>
    </location>
</feature>
<keyword evidence="8" id="KW-0067">ATP-binding</keyword>
<dbReference type="Pfam" id="PF00567">
    <property type="entry name" value="TUDOR"/>
    <property type="match status" value="1"/>
</dbReference>
<comment type="similarity">
    <text evidence="2">Belongs to the DEAD box helicase family. DEAH subfamily.</text>
</comment>
<evidence type="ECO:0000313" key="17">
    <source>
        <dbReference type="Ensembl" id="ENSEASP00005005722.2"/>
    </source>
</evidence>
<feature type="domain" description="Helicase ATP-binding" evidence="16">
    <location>
        <begin position="132"/>
        <end position="298"/>
    </location>
</feature>
<accession>A0A8C4L5M4</accession>
<dbReference type="InterPro" id="IPR011545">
    <property type="entry name" value="DEAD/DEAH_box_helicase_dom"/>
</dbReference>
<dbReference type="GO" id="GO:0005737">
    <property type="term" value="C:cytoplasm"/>
    <property type="evidence" value="ECO:0007669"/>
    <property type="project" value="UniProtKB-SubCell"/>
</dbReference>
<dbReference type="SMART" id="SM00487">
    <property type="entry name" value="DEXDc"/>
    <property type="match status" value="1"/>
</dbReference>
<dbReference type="PANTHER" id="PTHR18934">
    <property type="entry name" value="ATP-DEPENDENT RNA HELICASE"/>
    <property type="match status" value="1"/>
</dbReference>
<dbReference type="Gene3D" id="1.20.120.1080">
    <property type="match status" value="1"/>
</dbReference>
<evidence type="ECO:0000313" key="18">
    <source>
        <dbReference type="Proteomes" id="UP000694387"/>
    </source>
</evidence>
<dbReference type="GeneTree" id="ENSGT00940000157035"/>
<dbReference type="FunFam" id="1.20.120.1080:FF:000012">
    <property type="entry name" value="putative ATP-dependent RNA helicase TDRD9"/>
    <property type="match status" value="1"/>
</dbReference>
<dbReference type="PROSITE" id="PS51192">
    <property type="entry name" value="HELICASE_ATP_BIND_1"/>
    <property type="match status" value="1"/>
</dbReference>
<keyword evidence="5" id="KW-0963">Cytoplasm</keyword>
<dbReference type="Pfam" id="PF21010">
    <property type="entry name" value="HA2_C"/>
    <property type="match status" value="1"/>
</dbReference>
<keyword evidence="4" id="KW-0217">Developmental protein</keyword>
<evidence type="ECO:0000259" key="15">
    <source>
        <dbReference type="PROSITE" id="PS50304"/>
    </source>
</evidence>
<keyword evidence="8" id="KW-0547">Nucleotide-binding</keyword>
<dbReference type="Gene3D" id="2.30.30.140">
    <property type="match status" value="1"/>
</dbReference>
<dbReference type="InterPro" id="IPR007502">
    <property type="entry name" value="Helicase-assoc_dom"/>
</dbReference>
<sequence>MLRKLTVDQINDWFTIGKTVANVELLGAPPAFPAEAARDEAQRRAAGPGSAQAQAQRAVSGRPLSQKSSEMEYINKYRQLEVQQFDMYGSEQSTSGPGPRPPLAKLSNVTCIPETTYKYPDLPINRCKEEVISLIESNSVVIIHGATGSGKSTQLPQYILDHYIQRSAYCNIVVTQPRKIGASSIARWISRERAWALGGLVGYQVGLEKIATGDTKLIYMTAGVLLQKLVSAKSLMEFTHVFIDEVHERTEEMDFLLLVVRKLLRTNSRFVKVVLMSATINCKDFADYFAVPVQNKMNPAYVFEVEGKPHSIEEYYLNDLEHVHHSRLSPHLLEEPVITKDIYEVAVSLIQMFDDLDMKESGKKTWSGAQFVSERSSVLVFLPGLGEINYMHELLTNMVHKRLQVYPLHSSVTLEEQNNVFLSPVPGYRKIILSTNIAESSVTVPDVKYGRAGRVSKGYCYRLIHKDFWDNSIPDHVVPEMLRCPLGSTILKVKLLDMGEPRALLATALSPPSLSDIERTILLLKEVGALAVSGQREDENPHDGELTFLGRVLAQLPVNQQLGKLIVLGHVFGCLDECLIIAAALSLKNFFAMPFRQHLDGYRNKVNFSGNSKSDCIALIEAFKTWQTCRQRGELRHPKDELDWGWLNYIQIKRIREVAELYEELKNRISQFNMHVDSRRPVMDQEYIYKQRFILQVVLAGAFYPNYFTFGPPDEEMAVRELAGKDPKTTVVLKHIPPYGFLYYKQLQSLFRQCGQVKSIVFDGSKAFVEFARNPTERFKTLPAVYMAIKMSQLKVSLELSVHSAEEIEGKVQGGTVSKLRNTRVNVDFQKQTVDALQVSLDTSDRPRTTTDLLLTIDVTEVVEVGHFWGYRIDEKNSEILRKLTAEINRLKLVPLPIHPHPDLVCLAPFSEFDRESYFRAQILYVSGNSAEVFFVDYGNRAHVELALLMEIPCQLLELPFQALEFKICKMRPSAKSLVCGEHWSGAASRRFASLVSGCTLLVKVFSVVHNVLHVDVYRYSGVQDTISIRDVLIKEGYAELAEESFESKQSHEVLKSLFSKSVENVTDISVPSPVKDDEKYLIRILLESFSSNKLGTPNCKAILHGPFNPYELKCHSLTRISKFRCVWIEKESINSVIISDTPEDLHQRMLVAASLSVNATGSTMLLRETSLMPHIPGLPALLSMLFAPVMELRVDRDGKCYTGVLCGLGWNPSTGAPVLPEHDIELAFDVQFSVEDIVEINILRAAINKLVCDGPNGSKYLGPERIAQLQDNARQKLLGLFCQLKPRERIVPNWHEKPYEWNQVDPKLVMEQADQESSRGNTFLYQLHKLIVLST</sequence>
<dbReference type="FunFam" id="2.30.30.140:FF:000073">
    <property type="entry name" value="ATP-dependent RNA helicase TDRD9"/>
    <property type="match status" value="1"/>
</dbReference>
<comment type="subcellular location">
    <subcellularLocation>
        <location evidence="1">Cytoplasm</location>
    </subcellularLocation>
</comment>
<dbReference type="InterPro" id="IPR002999">
    <property type="entry name" value="Tudor"/>
</dbReference>
<dbReference type="GO" id="GO:0030154">
    <property type="term" value="P:cell differentiation"/>
    <property type="evidence" value="ECO:0007669"/>
    <property type="project" value="UniProtKB-KW"/>
</dbReference>
<keyword evidence="7" id="KW-0378">Hydrolase</keyword>
<dbReference type="Ensembl" id="ENSEAST00005006252.2">
    <property type="protein sequence ID" value="ENSEASP00005005722.2"/>
    <property type="gene ID" value="ENSEASG00005004203.2"/>
</dbReference>
<dbReference type="InterPro" id="IPR014001">
    <property type="entry name" value="Helicase_ATP-bd"/>
</dbReference>
<dbReference type="InterPro" id="IPR047384">
    <property type="entry name" value="Tudor_TDRD9"/>
</dbReference>
<comment type="catalytic activity">
    <reaction evidence="12">
        <text>ATP + H2O = ADP + phosphate + H(+)</text>
        <dbReference type="Rhea" id="RHEA:13065"/>
        <dbReference type="ChEBI" id="CHEBI:15377"/>
        <dbReference type="ChEBI" id="CHEBI:15378"/>
        <dbReference type="ChEBI" id="CHEBI:30616"/>
        <dbReference type="ChEBI" id="CHEBI:43474"/>
        <dbReference type="ChEBI" id="CHEBI:456216"/>
        <dbReference type="EC" id="3.6.4.13"/>
    </reaction>
</comment>
<dbReference type="GO" id="GO:0003723">
    <property type="term" value="F:RNA binding"/>
    <property type="evidence" value="ECO:0007669"/>
    <property type="project" value="TreeGrafter"/>
</dbReference>
<dbReference type="SUPFAM" id="SSF52540">
    <property type="entry name" value="P-loop containing nucleoside triphosphate hydrolases"/>
    <property type="match status" value="1"/>
</dbReference>
<dbReference type="Proteomes" id="UP000694387">
    <property type="component" value="Chromosome 7"/>
</dbReference>
<dbReference type="EC" id="3.6.4.13" evidence="3"/>
<dbReference type="SMART" id="SM00847">
    <property type="entry name" value="HA2"/>
    <property type="match status" value="1"/>
</dbReference>
<feature type="region of interest" description="Disordered" evidence="14">
    <location>
        <begin position="36"/>
        <end position="67"/>
    </location>
</feature>
<comment type="subunit">
    <text evidence="13">Interacts with piRNA-associated proteins PIWIL1 and PIWIL4.</text>
</comment>